<dbReference type="InterPro" id="IPR011853">
    <property type="entry name" value="TRAP_DctM-Dct_fused"/>
</dbReference>
<feature type="transmembrane region" description="Helical" evidence="1">
    <location>
        <begin position="394"/>
        <end position="417"/>
    </location>
</feature>
<dbReference type="PANTHER" id="PTHR43849">
    <property type="entry name" value="BLL3936 PROTEIN"/>
    <property type="match status" value="1"/>
</dbReference>
<feature type="transmembrane region" description="Helical" evidence="1">
    <location>
        <begin position="283"/>
        <end position="301"/>
    </location>
</feature>
<name>A0A1I2WQG7_9FIRM</name>
<feature type="transmembrane region" description="Helical" evidence="1">
    <location>
        <begin position="544"/>
        <end position="566"/>
    </location>
</feature>
<organism evidence="3 4">
    <name type="scientific">Desulfotruncus arcticus DSM 17038</name>
    <dbReference type="NCBI Taxonomy" id="1121424"/>
    <lineage>
        <taxon>Bacteria</taxon>
        <taxon>Bacillati</taxon>
        <taxon>Bacillota</taxon>
        <taxon>Clostridia</taxon>
        <taxon>Eubacteriales</taxon>
        <taxon>Desulfallaceae</taxon>
        <taxon>Desulfotruncus</taxon>
    </lineage>
</organism>
<keyword evidence="1" id="KW-0812">Transmembrane</keyword>
<feature type="transmembrane region" description="Helical" evidence="1">
    <location>
        <begin position="38"/>
        <end position="56"/>
    </location>
</feature>
<evidence type="ECO:0000313" key="3">
    <source>
        <dbReference type="EMBL" id="SFH03630.1"/>
    </source>
</evidence>
<protein>
    <submittedName>
        <fullName evidence="3">TRAP transporter, 4TM/12TM fusion protein</fullName>
    </submittedName>
</protein>
<sequence>MNNKLHRAIATVVSIAAVIMSLFILYTSLTTPLVAMRQRAVILMLSLFMAFMVHSFRKKQPVGYFDVFLALLAFGVNAYIVINFHNLVTRIGMPNTTDLLLGFICIILVLEGTRRSIGWPLPIVTSIFILYALYGNHIPGLFGHRGYDYVRIINQLYLTTEGIFGVPIGVVVSIVFLFILFGSFLEKSGGGGFFINLAVSLAGRARGGPAKIAIIASGLMGTISGSSIANVVTTGSFTIPLMKKIGYRPAFAASVEAAASTGGQIMPPIMGAGAFVMSEFTQIPYLTIIGAAAIPALLYYFSIYMNVHFEACRQGLEGMPEDEVPKTKQVLKDGYVYLLPIIALIVILILGYSPARAALIGMALLIVAGMLRSSTRMSLKDFWEALESAGTTTFSIVAATACAGMIVGIVSMTGLGIKFSNLIGSMSGGLEILALFFTMLACLILGMALPTTANYIVQAAITAPALVALGLPVLTAHLFVFYFGVFADITPPVCLAAFAGASIAKANPMQTGLNATRNVTVAYLIPYLFVFFPALLGHAPAPEVILAIVTAILAVIAFSSSFSGFLDRRSTGMERFLLIAAGCLLIVPEHVSDLAGAALLTALYFKQRLNKGGITASGK</sequence>
<dbReference type="Pfam" id="PF06808">
    <property type="entry name" value="DctM"/>
    <property type="match status" value="1"/>
</dbReference>
<feature type="transmembrane region" description="Helical" evidence="1">
    <location>
        <begin position="479"/>
        <end position="499"/>
    </location>
</feature>
<dbReference type="OrthoDB" id="9785600at2"/>
<dbReference type="Proteomes" id="UP000199337">
    <property type="component" value="Unassembled WGS sequence"/>
</dbReference>
<evidence type="ECO:0000313" key="4">
    <source>
        <dbReference type="Proteomes" id="UP000199337"/>
    </source>
</evidence>
<gene>
    <name evidence="3" type="ORF">SAMN05660649_03597</name>
</gene>
<evidence type="ECO:0000256" key="1">
    <source>
        <dbReference type="SAM" id="Phobius"/>
    </source>
</evidence>
<keyword evidence="1" id="KW-1133">Transmembrane helix</keyword>
<feature type="transmembrane region" description="Helical" evidence="1">
    <location>
        <begin position="163"/>
        <end position="185"/>
    </location>
</feature>
<feature type="transmembrane region" description="Helical" evidence="1">
    <location>
        <begin position="519"/>
        <end position="537"/>
    </location>
</feature>
<dbReference type="PANTHER" id="PTHR43849:SF2">
    <property type="entry name" value="BLL3936 PROTEIN"/>
    <property type="match status" value="1"/>
</dbReference>
<dbReference type="InterPro" id="IPR010656">
    <property type="entry name" value="DctM"/>
</dbReference>
<feature type="domain" description="TRAP C4-dicarboxylate transport system permease DctM subunit" evidence="2">
    <location>
        <begin position="104"/>
        <end position="542"/>
    </location>
</feature>
<reference evidence="4" key="1">
    <citation type="submission" date="2016-10" db="EMBL/GenBank/DDBJ databases">
        <authorList>
            <person name="Varghese N."/>
            <person name="Submissions S."/>
        </authorList>
    </citation>
    <scope>NUCLEOTIDE SEQUENCE [LARGE SCALE GENOMIC DNA]</scope>
    <source>
        <strain evidence="4">DSM 17038</strain>
    </source>
</reference>
<feature type="transmembrane region" description="Helical" evidence="1">
    <location>
        <begin position="7"/>
        <end position="26"/>
    </location>
</feature>
<feature type="transmembrane region" description="Helical" evidence="1">
    <location>
        <begin position="334"/>
        <end position="352"/>
    </location>
</feature>
<dbReference type="STRING" id="341036.SAMN05660649_03597"/>
<feature type="transmembrane region" description="Helical" evidence="1">
    <location>
        <begin position="357"/>
        <end position="374"/>
    </location>
</feature>
<dbReference type="NCBIfam" id="TIGR02123">
    <property type="entry name" value="TRAP_fused"/>
    <property type="match status" value="1"/>
</dbReference>
<proteinExistence type="predicted"/>
<keyword evidence="1" id="KW-0472">Membrane</keyword>
<feature type="transmembrane region" description="Helical" evidence="1">
    <location>
        <begin position="63"/>
        <end position="85"/>
    </location>
</feature>
<accession>A0A1I2WQG7</accession>
<dbReference type="EMBL" id="FOOX01000014">
    <property type="protein sequence ID" value="SFH03630.1"/>
    <property type="molecule type" value="Genomic_DNA"/>
</dbReference>
<dbReference type="AlphaFoldDB" id="A0A1I2WQG7"/>
<feature type="transmembrane region" description="Helical" evidence="1">
    <location>
        <begin position="455"/>
        <end position="474"/>
    </location>
</feature>
<feature type="transmembrane region" description="Helical" evidence="1">
    <location>
        <begin position="91"/>
        <end position="110"/>
    </location>
</feature>
<feature type="transmembrane region" description="Helical" evidence="1">
    <location>
        <begin position="117"/>
        <end position="134"/>
    </location>
</feature>
<dbReference type="RefSeq" id="WP_092472876.1">
    <property type="nucleotide sequence ID" value="NZ_FOOX01000014.1"/>
</dbReference>
<evidence type="ECO:0000259" key="2">
    <source>
        <dbReference type="Pfam" id="PF06808"/>
    </source>
</evidence>
<keyword evidence="4" id="KW-1185">Reference proteome</keyword>
<feature type="transmembrane region" description="Helical" evidence="1">
    <location>
        <begin position="429"/>
        <end position="449"/>
    </location>
</feature>